<keyword evidence="5 13" id="KW-0436">Ligase</keyword>
<evidence type="ECO:0000256" key="10">
    <source>
        <dbReference type="ARBA" id="ARBA00022917"/>
    </source>
</evidence>
<accession>A0A402CZW5</accession>
<dbReference type="OrthoDB" id="9800719at2"/>
<sequence>MTPYEELAQIAMEAADAVDNAGTVAQLDGVEVDYLGRKGRLTGLLRLVGSLPAEEKPQFGQAVNVRKADLLERLGARRGGLAAAERAARLSADSVDVTLPGRNVWTGGPHPITRQMQAVKDALISMGYSFDEYPDIEHYHYNFEMLNYPPDHPAFDEQMSFYIDDSHLLRTQTTAFQAHVMENQKPPIRQATIGKCYRYEAVDATHSHTFHQVDLLAVDEGLTLADLKGTFAQLVKLLFGDVTIRFRPDFFPFVEPGVEVAIQWGEGWLELGGAGMVHPNILESMGIDSERYTGFAWGLGIDRMPMAKYGIDDIRLFAENDVRFLRQF</sequence>
<dbReference type="Pfam" id="PF02912">
    <property type="entry name" value="Phe_tRNA-synt_N"/>
    <property type="match status" value="1"/>
</dbReference>
<dbReference type="GO" id="GO:0000049">
    <property type="term" value="F:tRNA binding"/>
    <property type="evidence" value="ECO:0007669"/>
    <property type="project" value="InterPro"/>
</dbReference>
<reference evidence="14 15" key="1">
    <citation type="journal article" date="2019" name="Int. J. Syst. Evol. Microbiol.">
        <title>Capsulimonas corticalis gen. nov., sp. nov., an aerobic capsulated bacterium, of a novel bacterial order, Capsulimonadales ord. nov., of the class Armatimonadia of the phylum Armatimonadetes.</title>
        <authorList>
            <person name="Li J."/>
            <person name="Kudo C."/>
            <person name="Tonouchi A."/>
        </authorList>
    </citation>
    <scope>NUCLEOTIDE SEQUENCE [LARGE SCALE GENOMIC DNA]</scope>
    <source>
        <strain evidence="14 15">AX-7</strain>
    </source>
</reference>
<dbReference type="GO" id="GO:0005737">
    <property type="term" value="C:cytoplasm"/>
    <property type="evidence" value="ECO:0007669"/>
    <property type="project" value="UniProtKB-SubCell"/>
</dbReference>
<dbReference type="PROSITE" id="PS50862">
    <property type="entry name" value="AA_TRNA_LIGASE_II"/>
    <property type="match status" value="1"/>
</dbReference>
<keyword evidence="8 13" id="KW-0067">ATP-binding</keyword>
<dbReference type="GO" id="GO:0000287">
    <property type="term" value="F:magnesium ion binding"/>
    <property type="evidence" value="ECO:0007669"/>
    <property type="project" value="UniProtKB-UniRule"/>
</dbReference>
<dbReference type="NCBIfam" id="TIGR00468">
    <property type="entry name" value="pheS"/>
    <property type="match status" value="1"/>
</dbReference>
<dbReference type="Proteomes" id="UP000287394">
    <property type="component" value="Chromosome"/>
</dbReference>
<dbReference type="HAMAP" id="MF_00281">
    <property type="entry name" value="Phe_tRNA_synth_alpha1"/>
    <property type="match status" value="1"/>
</dbReference>
<dbReference type="EC" id="6.1.1.20" evidence="13"/>
<dbReference type="InterPro" id="IPR006195">
    <property type="entry name" value="aa-tRNA-synth_II"/>
</dbReference>
<evidence type="ECO:0000256" key="13">
    <source>
        <dbReference type="HAMAP-Rule" id="MF_00281"/>
    </source>
</evidence>
<organism evidence="14 15">
    <name type="scientific">Capsulimonas corticalis</name>
    <dbReference type="NCBI Taxonomy" id="2219043"/>
    <lineage>
        <taxon>Bacteria</taxon>
        <taxon>Bacillati</taxon>
        <taxon>Armatimonadota</taxon>
        <taxon>Armatimonadia</taxon>
        <taxon>Capsulimonadales</taxon>
        <taxon>Capsulimonadaceae</taxon>
        <taxon>Capsulimonas</taxon>
    </lineage>
</organism>
<evidence type="ECO:0000313" key="14">
    <source>
        <dbReference type="EMBL" id="BDI33828.1"/>
    </source>
</evidence>
<dbReference type="RefSeq" id="WP_119322842.1">
    <property type="nucleotide sequence ID" value="NZ_AP025739.1"/>
</dbReference>
<dbReference type="KEGG" id="ccot:CCAX7_58790"/>
<evidence type="ECO:0000256" key="6">
    <source>
        <dbReference type="ARBA" id="ARBA00022723"/>
    </source>
</evidence>
<evidence type="ECO:0000256" key="2">
    <source>
        <dbReference type="ARBA" id="ARBA00010207"/>
    </source>
</evidence>
<evidence type="ECO:0000256" key="7">
    <source>
        <dbReference type="ARBA" id="ARBA00022741"/>
    </source>
</evidence>
<dbReference type="FunCoup" id="A0A402CZW5">
    <property type="interactions" value="488"/>
</dbReference>
<keyword evidence="11 13" id="KW-0030">Aminoacyl-tRNA synthetase</keyword>
<evidence type="ECO:0000256" key="4">
    <source>
        <dbReference type="ARBA" id="ARBA00022490"/>
    </source>
</evidence>
<evidence type="ECO:0000256" key="1">
    <source>
        <dbReference type="ARBA" id="ARBA00004496"/>
    </source>
</evidence>
<comment type="subunit">
    <text evidence="3 13">Tetramer of two alpha and two beta subunits.</text>
</comment>
<evidence type="ECO:0000256" key="3">
    <source>
        <dbReference type="ARBA" id="ARBA00011209"/>
    </source>
</evidence>
<evidence type="ECO:0000256" key="9">
    <source>
        <dbReference type="ARBA" id="ARBA00022842"/>
    </source>
</evidence>
<keyword evidence="4 13" id="KW-0963">Cytoplasm</keyword>
<comment type="catalytic activity">
    <reaction evidence="12 13">
        <text>tRNA(Phe) + L-phenylalanine + ATP = L-phenylalanyl-tRNA(Phe) + AMP + diphosphate + H(+)</text>
        <dbReference type="Rhea" id="RHEA:19413"/>
        <dbReference type="Rhea" id="RHEA-COMP:9668"/>
        <dbReference type="Rhea" id="RHEA-COMP:9699"/>
        <dbReference type="ChEBI" id="CHEBI:15378"/>
        <dbReference type="ChEBI" id="CHEBI:30616"/>
        <dbReference type="ChEBI" id="CHEBI:33019"/>
        <dbReference type="ChEBI" id="CHEBI:58095"/>
        <dbReference type="ChEBI" id="CHEBI:78442"/>
        <dbReference type="ChEBI" id="CHEBI:78531"/>
        <dbReference type="ChEBI" id="CHEBI:456215"/>
        <dbReference type="EC" id="6.1.1.20"/>
    </reaction>
</comment>
<keyword evidence="6 13" id="KW-0479">Metal-binding</keyword>
<gene>
    <name evidence="13 14" type="primary">pheS</name>
    <name evidence="14" type="ORF">CCAX7_58790</name>
</gene>
<dbReference type="GO" id="GO:0004826">
    <property type="term" value="F:phenylalanine-tRNA ligase activity"/>
    <property type="evidence" value="ECO:0007669"/>
    <property type="project" value="UniProtKB-UniRule"/>
</dbReference>
<protein>
    <recommendedName>
        <fullName evidence="13">Phenylalanine--tRNA ligase alpha subunit</fullName>
        <ecNumber evidence="13">6.1.1.20</ecNumber>
    </recommendedName>
    <alternativeName>
        <fullName evidence="13">Phenylalanyl-tRNA synthetase alpha subunit</fullName>
        <shortName evidence="13">PheRS</shortName>
    </alternativeName>
</protein>
<dbReference type="GO" id="GO:0005524">
    <property type="term" value="F:ATP binding"/>
    <property type="evidence" value="ECO:0007669"/>
    <property type="project" value="UniProtKB-UniRule"/>
</dbReference>
<feature type="binding site" evidence="13">
    <location>
        <position position="255"/>
    </location>
    <ligand>
        <name>Mg(2+)</name>
        <dbReference type="ChEBI" id="CHEBI:18420"/>
        <note>shared with beta subunit</note>
    </ligand>
</feature>
<comment type="cofactor">
    <cofactor evidence="13">
        <name>Mg(2+)</name>
        <dbReference type="ChEBI" id="CHEBI:18420"/>
    </cofactor>
    <text evidence="13">Binds 2 magnesium ions per tetramer.</text>
</comment>
<dbReference type="SUPFAM" id="SSF55681">
    <property type="entry name" value="Class II aaRS and biotin synthetases"/>
    <property type="match status" value="1"/>
</dbReference>
<keyword evidence="15" id="KW-1185">Reference proteome</keyword>
<name>A0A402CZW5_9BACT</name>
<keyword evidence="7 13" id="KW-0547">Nucleotide-binding</keyword>
<keyword evidence="10 13" id="KW-0648">Protein biosynthesis</keyword>
<dbReference type="InterPro" id="IPR045864">
    <property type="entry name" value="aa-tRNA-synth_II/BPL/LPL"/>
</dbReference>
<evidence type="ECO:0000256" key="11">
    <source>
        <dbReference type="ARBA" id="ARBA00023146"/>
    </source>
</evidence>
<comment type="similarity">
    <text evidence="2 13">Belongs to the class-II aminoacyl-tRNA synthetase family. Phe-tRNA synthetase alpha subunit type 1 subfamily.</text>
</comment>
<dbReference type="Pfam" id="PF01409">
    <property type="entry name" value="tRNA-synt_2d"/>
    <property type="match status" value="1"/>
</dbReference>
<dbReference type="InterPro" id="IPR022911">
    <property type="entry name" value="Phe_tRNA_ligase_alpha1_bac"/>
</dbReference>
<dbReference type="GO" id="GO:0006432">
    <property type="term" value="P:phenylalanyl-tRNA aminoacylation"/>
    <property type="evidence" value="ECO:0007669"/>
    <property type="project" value="UniProtKB-UniRule"/>
</dbReference>
<proteinExistence type="inferred from homology"/>
<dbReference type="SUPFAM" id="SSF46589">
    <property type="entry name" value="tRNA-binding arm"/>
    <property type="match status" value="1"/>
</dbReference>
<dbReference type="InterPro" id="IPR002319">
    <property type="entry name" value="Phenylalanyl-tRNA_Synthase"/>
</dbReference>
<dbReference type="PANTHER" id="PTHR11538:SF41">
    <property type="entry name" value="PHENYLALANINE--TRNA LIGASE, MITOCHONDRIAL"/>
    <property type="match status" value="1"/>
</dbReference>
<keyword evidence="9 13" id="KW-0460">Magnesium</keyword>
<dbReference type="InterPro" id="IPR004188">
    <property type="entry name" value="Phe-tRNA_ligase_II_N"/>
</dbReference>
<evidence type="ECO:0000256" key="5">
    <source>
        <dbReference type="ARBA" id="ARBA00022598"/>
    </source>
</evidence>
<evidence type="ECO:0000256" key="8">
    <source>
        <dbReference type="ARBA" id="ARBA00022840"/>
    </source>
</evidence>
<dbReference type="EMBL" id="AP025739">
    <property type="protein sequence ID" value="BDI33828.1"/>
    <property type="molecule type" value="Genomic_DNA"/>
</dbReference>
<evidence type="ECO:0000256" key="12">
    <source>
        <dbReference type="ARBA" id="ARBA00049255"/>
    </source>
</evidence>
<dbReference type="PANTHER" id="PTHR11538">
    <property type="entry name" value="PHENYLALANYL-TRNA SYNTHETASE"/>
    <property type="match status" value="1"/>
</dbReference>
<comment type="subcellular location">
    <subcellularLocation>
        <location evidence="1 13">Cytoplasm</location>
    </subcellularLocation>
</comment>
<dbReference type="CDD" id="cd00496">
    <property type="entry name" value="PheRS_alpha_core"/>
    <property type="match status" value="1"/>
</dbReference>
<dbReference type="Gene3D" id="3.30.930.10">
    <property type="entry name" value="Bira Bifunctional Protein, Domain 2"/>
    <property type="match status" value="1"/>
</dbReference>
<dbReference type="AlphaFoldDB" id="A0A402CZW5"/>
<dbReference type="InterPro" id="IPR010978">
    <property type="entry name" value="tRNA-bd_arm"/>
</dbReference>
<dbReference type="InterPro" id="IPR004529">
    <property type="entry name" value="Phe-tRNA-synth_IIc_asu"/>
</dbReference>
<evidence type="ECO:0000313" key="15">
    <source>
        <dbReference type="Proteomes" id="UP000287394"/>
    </source>
</evidence>